<gene>
    <name evidence="2" type="ORF">BO70DRAFT_365840</name>
</gene>
<organism evidence="2 3">
    <name type="scientific">Aspergillus heteromorphus CBS 117.55</name>
    <dbReference type="NCBI Taxonomy" id="1448321"/>
    <lineage>
        <taxon>Eukaryota</taxon>
        <taxon>Fungi</taxon>
        <taxon>Dikarya</taxon>
        <taxon>Ascomycota</taxon>
        <taxon>Pezizomycotina</taxon>
        <taxon>Eurotiomycetes</taxon>
        <taxon>Eurotiomycetidae</taxon>
        <taxon>Eurotiales</taxon>
        <taxon>Aspergillaceae</taxon>
        <taxon>Aspergillus</taxon>
        <taxon>Aspergillus subgen. Circumdati</taxon>
    </lineage>
</organism>
<evidence type="ECO:0000256" key="1">
    <source>
        <dbReference type="SAM" id="MobiDB-lite"/>
    </source>
</evidence>
<dbReference type="AlphaFoldDB" id="A0A317V957"/>
<name>A0A317V957_9EURO</name>
<feature type="region of interest" description="Disordered" evidence="1">
    <location>
        <begin position="56"/>
        <end position="81"/>
    </location>
</feature>
<dbReference type="Proteomes" id="UP000247233">
    <property type="component" value="Unassembled WGS sequence"/>
</dbReference>
<dbReference type="VEuPathDB" id="FungiDB:BO70DRAFT_365840"/>
<evidence type="ECO:0000313" key="2">
    <source>
        <dbReference type="EMBL" id="PWY69568.1"/>
    </source>
</evidence>
<dbReference type="RefSeq" id="XP_025395595.1">
    <property type="nucleotide sequence ID" value="XM_025544170.1"/>
</dbReference>
<dbReference type="GeneID" id="37066407"/>
<comment type="caution">
    <text evidence="2">The sequence shown here is derived from an EMBL/GenBank/DDBJ whole genome shotgun (WGS) entry which is preliminary data.</text>
</comment>
<accession>A0A317V957</accession>
<protein>
    <submittedName>
        <fullName evidence="2">Uncharacterized protein</fullName>
    </submittedName>
</protein>
<sequence>MKPLYTFNHIHRHQSHHQKKGKKKKKRIDLPQNKNIRLAHTCNQSPYTTECIQKRKAHGQNRTVTKNQNKNKNKNLEENSLPRLSLKLSPVYLHNSVHLILRKKKKIKKR</sequence>
<evidence type="ECO:0000313" key="3">
    <source>
        <dbReference type="Proteomes" id="UP000247233"/>
    </source>
</evidence>
<reference evidence="2 3" key="1">
    <citation type="submission" date="2016-12" db="EMBL/GenBank/DDBJ databases">
        <title>The genomes of Aspergillus section Nigri reveals drivers in fungal speciation.</title>
        <authorList>
            <consortium name="DOE Joint Genome Institute"/>
            <person name="Vesth T.C."/>
            <person name="Nybo J."/>
            <person name="Theobald S."/>
            <person name="Brandl J."/>
            <person name="Frisvad J.C."/>
            <person name="Nielsen K.F."/>
            <person name="Lyhne E.K."/>
            <person name="Kogle M.E."/>
            <person name="Kuo A."/>
            <person name="Riley R."/>
            <person name="Clum A."/>
            <person name="Nolan M."/>
            <person name="Lipzen A."/>
            <person name="Salamov A."/>
            <person name="Henrissat B."/>
            <person name="Wiebenga A."/>
            <person name="De Vries R.P."/>
            <person name="Grigoriev I.V."/>
            <person name="Mortensen U.H."/>
            <person name="Andersen M.R."/>
            <person name="Baker S.E."/>
        </authorList>
    </citation>
    <scope>NUCLEOTIDE SEQUENCE [LARGE SCALE GENOMIC DNA]</scope>
    <source>
        <strain evidence="2 3">CBS 117.55</strain>
    </source>
</reference>
<keyword evidence="3" id="KW-1185">Reference proteome</keyword>
<feature type="compositionally biased region" description="Basic residues" evidence="1">
    <location>
        <begin position="9"/>
        <end position="27"/>
    </location>
</feature>
<feature type="region of interest" description="Disordered" evidence="1">
    <location>
        <begin position="1"/>
        <end position="32"/>
    </location>
</feature>
<dbReference type="EMBL" id="MSFL01000033">
    <property type="protein sequence ID" value="PWY69568.1"/>
    <property type="molecule type" value="Genomic_DNA"/>
</dbReference>
<proteinExistence type="predicted"/>